<accession>A0ABP8GLC5</accession>
<evidence type="ECO:0008006" key="3">
    <source>
        <dbReference type="Google" id="ProtNLM"/>
    </source>
</evidence>
<dbReference type="EMBL" id="BAABGY010000006">
    <property type="protein sequence ID" value="GAA4326495.1"/>
    <property type="molecule type" value="Genomic_DNA"/>
</dbReference>
<protein>
    <recommendedName>
        <fullName evidence="3">DUF4303 domain-containing protein</fullName>
    </recommendedName>
</protein>
<keyword evidence="2" id="KW-1185">Reference proteome</keyword>
<proteinExistence type="predicted"/>
<evidence type="ECO:0000313" key="2">
    <source>
        <dbReference type="Proteomes" id="UP001501725"/>
    </source>
</evidence>
<gene>
    <name evidence="1" type="ORF">GCM10023184_15160</name>
</gene>
<sequence>MSPDPAPYWLPESERAHLSPDSISNLEGILQRALEGGTYLQFDTSEYSLDEARLLLLTIVGVAQYRKEWVGHLATHKLHLQFRDEDGTELPPSGWPYADGIQEWFDDFRASCPIGFLLLGQEEALQLAVAGDIINSIPDEEAKHEGDHTTYYFSAMEAKAMEERVFLQCLYFLEYCAPTGTDATPHIDALIDTLGCSFSSADVRAQWETHRADLRVSIRLSESA</sequence>
<comment type="caution">
    <text evidence="1">The sequence shown here is derived from an EMBL/GenBank/DDBJ whole genome shotgun (WGS) entry which is preliminary data.</text>
</comment>
<dbReference type="RefSeq" id="WP_345254796.1">
    <property type="nucleotide sequence ID" value="NZ_BAABGY010000006.1"/>
</dbReference>
<name>A0ABP8GLC5_9BACT</name>
<dbReference type="Proteomes" id="UP001501725">
    <property type="component" value="Unassembled WGS sequence"/>
</dbReference>
<evidence type="ECO:0000313" key="1">
    <source>
        <dbReference type="EMBL" id="GAA4326495.1"/>
    </source>
</evidence>
<organism evidence="1 2">
    <name type="scientific">Flaviaesturariibacter amylovorans</name>
    <dbReference type="NCBI Taxonomy" id="1084520"/>
    <lineage>
        <taxon>Bacteria</taxon>
        <taxon>Pseudomonadati</taxon>
        <taxon>Bacteroidota</taxon>
        <taxon>Chitinophagia</taxon>
        <taxon>Chitinophagales</taxon>
        <taxon>Chitinophagaceae</taxon>
        <taxon>Flaviaestuariibacter</taxon>
    </lineage>
</organism>
<reference evidence="2" key="1">
    <citation type="journal article" date="2019" name="Int. J. Syst. Evol. Microbiol.">
        <title>The Global Catalogue of Microorganisms (GCM) 10K type strain sequencing project: providing services to taxonomists for standard genome sequencing and annotation.</title>
        <authorList>
            <consortium name="The Broad Institute Genomics Platform"/>
            <consortium name="The Broad Institute Genome Sequencing Center for Infectious Disease"/>
            <person name="Wu L."/>
            <person name="Ma J."/>
        </authorList>
    </citation>
    <scope>NUCLEOTIDE SEQUENCE [LARGE SCALE GENOMIC DNA]</scope>
    <source>
        <strain evidence="2">JCM 17919</strain>
    </source>
</reference>